<keyword evidence="6" id="KW-0539">Nucleus</keyword>
<gene>
    <name evidence="8" type="ORF">JMJ35_005382</name>
</gene>
<sequence length="541" mass="59704">MMNSPKRKRARLACKPCRARKRKCDGQDPCITCTQWGYECYYETRQGQATPDPPARSALAPSTVEPDPSRLVQRLEANSGAAFVRKLGLKIDRTKAPKLNLFGWNTGARQLSSPLNAASALPIIEITSLEHMKSLAQIYFDKVDLCYGFIDHHQFFERLDIRWKSPLTPSIYDSVLGGIAAIGCLFSQRNVTITELHLVRSARSILDNHDLSSTPSIDLLTGWTLRSIYLRLVDSPHSTWIASSTLMHLVEASGLHPDSSSNLLPSIQCDPDIKSRLVGLAHHLNAWTSFDLGLSRVSFQNNDLPLLPSSKPGDYTAEVLGLLPVSVSLDPGRSKDDIDLTSTLSRILDGTHTQPPSVLAQCNLVLCILRRIHTQNLDISAGLAEHALALLKKGLDCARSMVMDCSPWHQVANVPFHIICVLLVMDTRPSLAVLPEAMQTLSLVACTYDTETMREAYSAACLLVLLHQQRRKDDIAILGEALNTHQQERQIASPPQLDYSAEDCSWLGALVADLPGLQRVDLDQFLYADMINDSSLLGGSE</sequence>
<dbReference type="CDD" id="cd00067">
    <property type="entry name" value="GAL4"/>
    <property type="match status" value="1"/>
</dbReference>
<dbReference type="Gene3D" id="4.10.240.10">
    <property type="entry name" value="Zn(2)-C6 fungal-type DNA-binding domain"/>
    <property type="match status" value="1"/>
</dbReference>
<evidence type="ECO:0000313" key="8">
    <source>
        <dbReference type="EMBL" id="KAK0512254.1"/>
    </source>
</evidence>
<keyword evidence="2" id="KW-0862">Zinc</keyword>
<keyword evidence="1" id="KW-0479">Metal-binding</keyword>
<dbReference type="Pfam" id="PF04082">
    <property type="entry name" value="Fungal_trans"/>
    <property type="match status" value="1"/>
</dbReference>
<dbReference type="SMART" id="SM00066">
    <property type="entry name" value="GAL4"/>
    <property type="match status" value="1"/>
</dbReference>
<feature type="domain" description="Zn(2)-C6 fungal-type" evidence="7">
    <location>
        <begin position="13"/>
        <end position="42"/>
    </location>
</feature>
<evidence type="ECO:0000256" key="4">
    <source>
        <dbReference type="ARBA" id="ARBA00023125"/>
    </source>
</evidence>
<dbReference type="InterPro" id="IPR001138">
    <property type="entry name" value="Zn2Cys6_DnaBD"/>
</dbReference>
<dbReference type="PROSITE" id="PS50048">
    <property type="entry name" value="ZN2_CY6_FUNGAL_2"/>
    <property type="match status" value="1"/>
</dbReference>
<dbReference type="GO" id="GO:0009410">
    <property type="term" value="P:response to xenobiotic stimulus"/>
    <property type="evidence" value="ECO:0007669"/>
    <property type="project" value="TreeGrafter"/>
</dbReference>
<evidence type="ECO:0000256" key="3">
    <source>
        <dbReference type="ARBA" id="ARBA00023015"/>
    </source>
</evidence>
<dbReference type="GO" id="GO:0008270">
    <property type="term" value="F:zinc ion binding"/>
    <property type="evidence" value="ECO:0007669"/>
    <property type="project" value="InterPro"/>
</dbReference>
<keyword evidence="5" id="KW-0804">Transcription</keyword>
<dbReference type="InterPro" id="IPR007219">
    <property type="entry name" value="XnlR_reg_dom"/>
</dbReference>
<accession>A0AA39R266</accession>
<dbReference type="InterPro" id="IPR052478">
    <property type="entry name" value="Metabolite_Synth_Reg"/>
</dbReference>
<evidence type="ECO:0000256" key="1">
    <source>
        <dbReference type="ARBA" id="ARBA00022723"/>
    </source>
</evidence>
<dbReference type="PROSITE" id="PS00463">
    <property type="entry name" value="ZN2_CY6_FUNGAL_1"/>
    <property type="match status" value="1"/>
</dbReference>
<dbReference type="PANTHER" id="PTHR31779">
    <property type="entry name" value="2-NITROPROPANE DIOXYGENASE FAMILY, PUTATIVE (AFU_ORTHOLOGUE AFUA_2G17430)-RELATED"/>
    <property type="match status" value="1"/>
</dbReference>
<dbReference type="EMBL" id="JAFEKC020000011">
    <property type="protein sequence ID" value="KAK0512254.1"/>
    <property type="molecule type" value="Genomic_DNA"/>
</dbReference>
<dbReference type="InterPro" id="IPR036864">
    <property type="entry name" value="Zn2-C6_fun-type_DNA-bd_sf"/>
</dbReference>
<dbReference type="CDD" id="cd12148">
    <property type="entry name" value="fungal_TF_MHR"/>
    <property type="match status" value="1"/>
</dbReference>
<dbReference type="SUPFAM" id="SSF57701">
    <property type="entry name" value="Zn2/Cys6 DNA-binding domain"/>
    <property type="match status" value="1"/>
</dbReference>
<evidence type="ECO:0000256" key="5">
    <source>
        <dbReference type="ARBA" id="ARBA00023163"/>
    </source>
</evidence>
<dbReference type="Proteomes" id="UP001166286">
    <property type="component" value="Unassembled WGS sequence"/>
</dbReference>
<dbReference type="GO" id="GO:0003677">
    <property type="term" value="F:DNA binding"/>
    <property type="evidence" value="ECO:0007669"/>
    <property type="project" value="UniProtKB-KW"/>
</dbReference>
<evidence type="ECO:0000256" key="6">
    <source>
        <dbReference type="ARBA" id="ARBA00023242"/>
    </source>
</evidence>
<keyword evidence="3" id="KW-0805">Transcription regulation</keyword>
<dbReference type="PANTHER" id="PTHR31779:SF5">
    <property type="entry name" value="ZN(II)2CYS6 TRANSCRIPTION FACTOR (EUROFUNG)"/>
    <property type="match status" value="1"/>
</dbReference>
<reference evidence="8" key="1">
    <citation type="submission" date="2023-03" db="EMBL/GenBank/DDBJ databases">
        <title>Complete genome of Cladonia borealis.</title>
        <authorList>
            <person name="Park H."/>
        </authorList>
    </citation>
    <scope>NUCLEOTIDE SEQUENCE</scope>
    <source>
        <strain evidence="8">ANT050790</strain>
    </source>
</reference>
<dbReference type="AlphaFoldDB" id="A0AA39R266"/>
<evidence type="ECO:0000256" key="2">
    <source>
        <dbReference type="ARBA" id="ARBA00022833"/>
    </source>
</evidence>
<dbReference type="GO" id="GO:0000981">
    <property type="term" value="F:DNA-binding transcription factor activity, RNA polymerase II-specific"/>
    <property type="evidence" value="ECO:0007669"/>
    <property type="project" value="InterPro"/>
</dbReference>
<comment type="caution">
    <text evidence="8">The sequence shown here is derived from an EMBL/GenBank/DDBJ whole genome shotgun (WGS) entry which is preliminary data.</text>
</comment>
<keyword evidence="9" id="KW-1185">Reference proteome</keyword>
<keyword evidence="4" id="KW-0238">DNA-binding</keyword>
<evidence type="ECO:0000313" key="9">
    <source>
        <dbReference type="Proteomes" id="UP001166286"/>
    </source>
</evidence>
<protein>
    <recommendedName>
        <fullName evidence="7">Zn(2)-C6 fungal-type domain-containing protein</fullName>
    </recommendedName>
</protein>
<name>A0AA39R266_9LECA</name>
<proteinExistence type="predicted"/>
<dbReference type="Pfam" id="PF00172">
    <property type="entry name" value="Zn_clus"/>
    <property type="match status" value="1"/>
</dbReference>
<dbReference type="GO" id="GO:0006351">
    <property type="term" value="P:DNA-templated transcription"/>
    <property type="evidence" value="ECO:0007669"/>
    <property type="project" value="InterPro"/>
</dbReference>
<organism evidence="8 9">
    <name type="scientific">Cladonia borealis</name>
    <dbReference type="NCBI Taxonomy" id="184061"/>
    <lineage>
        <taxon>Eukaryota</taxon>
        <taxon>Fungi</taxon>
        <taxon>Dikarya</taxon>
        <taxon>Ascomycota</taxon>
        <taxon>Pezizomycotina</taxon>
        <taxon>Lecanoromycetes</taxon>
        <taxon>OSLEUM clade</taxon>
        <taxon>Lecanoromycetidae</taxon>
        <taxon>Lecanorales</taxon>
        <taxon>Lecanorineae</taxon>
        <taxon>Cladoniaceae</taxon>
        <taxon>Cladonia</taxon>
    </lineage>
</organism>
<evidence type="ECO:0000259" key="7">
    <source>
        <dbReference type="PROSITE" id="PS50048"/>
    </source>
</evidence>